<name>A0AAE3JHL0_9SPIR</name>
<dbReference type="PRINTS" id="PR00740">
    <property type="entry name" value="GLHYDRLASE27"/>
</dbReference>
<evidence type="ECO:0000259" key="6">
    <source>
        <dbReference type="Pfam" id="PF17801"/>
    </source>
</evidence>
<dbReference type="EC" id="3.2.1.22" evidence="5"/>
<dbReference type="SUPFAM" id="SSF51445">
    <property type="entry name" value="(Trans)glycosidases"/>
    <property type="match status" value="1"/>
</dbReference>
<dbReference type="GO" id="GO:0005975">
    <property type="term" value="P:carbohydrate metabolic process"/>
    <property type="evidence" value="ECO:0007669"/>
    <property type="project" value="InterPro"/>
</dbReference>
<dbReference type="PANTHER" id="PTHR11452:SF42">
    <property type="entry name" value="ALPHA-GALACTOSIDASE"/>
    <property type="match status" value="1"/>
</dbReference>
<gene>
    <name evidence="7" type="ORF">K7J14_04775</name>
</gene>
<keyword evidence="5" id="KW-1015">Disulfide bond</keyword>
<dbReference type="GO" id="GO:0004557">
    <property type="term" value="F:alpha-galactosidase activity"/>
    <property type="evidence" value="ECO:0007669"/>
    <property type="project" value="UniProtKB-EC"/>
</dbReference>
<evidence type="ECO:0000256" key="5">
    <source>
        <dbReference type="RuleBase" id="RU361168"/>
    </source>
</evidence>
<sequence length="449" mass="50636">MKTENIDTNQYNSIDKQVSFIDRCRTPPMGWNSWDAWGTGITETDVRANAEFMAAHLARYGWRYVVVDIQWYQPNASGHDYDPEARLEMDQWGRLQPAPNRFPSGFQALGEYIHSLGLKFGIHIMRGIPRQAVRENLPVKPADARALAGTEVRAGDIADAENGCAWNPDMYGVDMTRPGAQRWYDSLMELYASWGVDFIKADDAASHLYQPEEIKAIHRAIEKCGRPMVLSLSPGPAPVSEAAFFRRWAHMWRISDDFWDSWPLLRRQFDFAREWAPFIGMDNAWPDADMLPLGKLRIAASGGAGEDSRFTKDEQLTMMNLWAIIRSPLMMGGDLPRSDAWSISLLCNPDLIAVNQRSRGNRVLSWTPDSCAWIAENPEGGWHLAVFNLSDRKSRIGFSLGEAAPGVRKFSAVDIWSGRAFTLPSRYSVVLSPHASVLYKLEPALKAVR</sequence>
<organism evidence="7 8">
    <name type="scientific">Teretinema zuelzerae</name>
    <dbReference type="NCBI Taxonomy" id="156"/>
    <lineage>
        <taxon>Bacteria</taxon>
        <taxon>Pseudomonadati</taxon>
        <taxon>Spirochaetota</taxon>
        <taxon>Spirochaetia</taxon>
        <taxon>Spirochaetales</taxon>
        <taxon>Treponemataceae</taxon>
        <taxon>Teretinema</taxon>
    </lineage>
</organism>
<dbReference type="InterPro" id="IPR002241">
    <property type="entry name" value="Glyco_hydro_27"/>
</dbReference>
<keyword evidence="8" id="KW-1185">Reference proteome</keyword>
<dbReference type="InterPro" id="IPR013780">
    <property type="entry name" value="Glyco_hydro_b"/>
</dbReference>
<dbReference type="Gene3D" id="3.20.20.70">
    <property type="entry name" value="Aldolase class I"/>
    <property type="match status" value="1"/>
</dbReference>
<dbReference type="Pfam" id="PF17801">
    <property type="entry name" value="Melibiase_C"/>
    <property type="match status" value="1"/>
</dbReference>
<comment type="similarity">
    <text evidence="1 5">Belongs to the glycosyl hydrolase 27 family.</text>
</comment>
<dbReference type="InterPro" id="IPR041233">
    <property type="entry name" value="Melibiase_C"/>
</dbReference>
<dbReference type="CDD" id="cd14792">
    <property type="entry name" value="GH27"/>
    <property type="match status" value="1"/>
</dbReference>
<dbReference type="Gene3D" id="2.60.40.1180">
    <property type="entry name" value="Golgi alpha-mannosidase II"/>
    <property type="match status" value="1"/>
</dbReference>
<dbReference type="InterPro" id="IPR017853">
    <property type="entry name" value="GH"/>
</dbReference>
<evidence type="ECO:0000256" key="4">
    <source>
        <dbReference type="ARBA" id="ARBA00023295"/>
    </source>
</evidence>
<dbReference type="Pfam" id="PF16499">
    <property type="entry name" value="Melibiase_2"/>
    <property type="match status" value="2"/>
</dbReference>
<keyword evidence="3 5" id="KW-0378">Hydrolase</keyword>
<reference evidence="7" key="1">
    <citation type="submission" date="2021-08" db="EMBL/GenBank/DDBJ databases">
        <title>Comparative analyses of Brucepasteria parasyntrophica and Teretinema zuelzerae.</title>
        <authorList>
            <person name="Song Y."/>
            <person name="Brune A."/>
        </authorList>
    </citation>
    <scope>NUCLEOTIDE SEQUENCE</scope>
    <source>
        <strain evidence="7">DSM 1903</strain>
    </source>
</reference>
<dbReference type="AlphaFoldDB" id="A0AAE3JHL0"/>
<dbReference type="SUPFAM" id="SSF51011">
    <property type="entry name" value="Glycosyl hydrolase domain"/>
    <property type="match status" value="1"/>
</dbReference>
<dbReference type="PANTHER" id="PTHR11452">
    <property type="entry name" value="ALPHA-GALACTOSIDASE/ALPHA-N-ACETYLGALACTOSAMINIDASE"/>
    <property type="match status" value="1"/>
</dbReference>
<dbReference type="RefSeq" id="WP_230753772.1">
    <property type="nucleotide sequence ID" value="NZ_JAINWA010000001.1"/>
</dbReference>
<protein>
    <recommendedName>
        <fullName evidence="5">Alpha-galactosidase</fullName>
        <ecNumber evidence="5">3.2.1.22</ecNumber>
    </recommendedName>
    <alternativeName>
        <fullName evidence="5">Melibiase</fullName>
    </alternativeName>
</protein>
<evidence type="ECO:0000313" key="7">
    <source>
        <dbReference type="EMBL" id="MCD1654012.1"/>
    </source>
</evidence>
<feature type="domain" description="Alpha galactosidase C-terminal" evidence="6">
    <location>
        <begin position="372"/>
        <end position="441"/>
    </location>
</feature>
<comment type="caution">
    <text evidence="7">The sequence shown here is derived from an EMBL/GenBank/DDBJ whole genome shotgun (WGS) entry which is preliminary data.</text>
</comment>
<accession>A0AAE3JHL0</accession>
<keyword evidence="4 5" id="KW-0326">Glycosidase</keyword>
<evidence type="ECO:0000313" key="8">
    <source>
        <dbReference type="Proteomes" id="UP001198163"/>
    </source>
</evidence>
<evidence type="ECO:0000256" key="2">
    <source>
        <dbReference type="ARBA" id="ARBA00022729"/>
    </source>
</evidence>
<comment type="catalytic activity">
    <reaction evidence="5">
        <text>Hydrolysis of terminal, non-reducing alpha-D-galactose residues in alpha-D-galactosides, including galactose oligosaccharides, galactomannans and galactolipids.</text>
        <dbReference type="EC" id="3.2.1.22"/>
    </reaction>
</comment>
<keyword evidence="2" id="KW-0732">Signal</keyword>
<dbReference type="Proteomes" id="UP001198163">
    <property type="component" value="Unassembled WGS sequence"/>
</dbReference>
<proteinExistence type="inferred from homology"/>
<evidence type="ECO:0000256" key="3">
    <source>
        <dbReference type="ARBA" id="ARBA00022801"/>
    </source>
</evidence>
<dbReference type="InterPro" id="IPR013785">
    <property type="entry name" value="Aldolase_TIM"/>
</dbReference>
<dbReference type="EMBL" id="JAINWA010000001">
    <property type="protein sequence ID" value="MCD1654012.1"/>
    <property type="molecule type" value="Genomic_DNA"/>
</dbReference>
<evidence type="ECO:0000256" key="1">
    <source>
        <dbReference type="ARBA" id="ARBA00009743"/>
    </source>
</evidence>